<evidence type="ECO:0000313" key="3">
    <source>
        <dbReference type="EMBL" id="MBW4566058.1"/>
    </source>
</evidence>
<dbReference type="PANTHER" id="PTHR10098:SF112">
    <property type="entry name" value="SLR0380 PROTEIN"/>
    <property type="match status" value="1"/>
</dbReference>
<dbReference type="InterPro" id="IPR011990">
    <property type="entry name" value="TPR-like_helical_dom_sf"/>
</dbReference>
<dbReference type="PANTHER" id="PTHR10098">
    <property type="entry name" value="RAPSYN-RELATED"/>
    <property type="match status" value="1"/>
</dbReference>
<feature type="signal peptide" evidence="1">
    <location>
        <begin position="1"/>
        <end position="29"/>
    </location>
</feature>
<dbReference type="Proteomes" id="UP000715781">
    <property type="component" value="Unassembled WGS sequence"/>
</dbReference>
<protein>
    <submittedName>
        <fullName evidence="3">CHAT domain-containing protein</fullName>
    </submittedName>
</protein>
<evidence type="ECO:0000313" key="4">
    <source>
        <dbReference type="Proteomes" id="UP000715781"/>
    </source>
</evidence>
<gene>
    <name evidence="3" type="ORF">KME32_34290</name>
</gene>
<keyword evidence="1" id="KW-0732">Signal</keyword>
<dbReference type="EMBL" id="JAHHHN010000058">
    <property type="protein sequence ID" value="MBW4566058.1"/>
    <property type="molecule type" value="Genomic_DNA"/>
</dbReference>
<dbReference type="Gene3D" id="1.25.40.10">
    <property type="entry name" value="Tetratricopeptide repeat domain"/>
    <property type="match status" value="2"/>
</dbReference>
<name>A0A951UJN2_9NOST</name>
<proteinExistence type="predicted"/>
<sequence length="832" mass="93948">MILPQCCFKYLFSSLLVLSIIAIHSSSSAQTGKKESQQNQAAFLTEKGHEHLALDQANEALKSWEESTKIYRQLNDQDGIKESLINQNLALQALGLYKQACNTLLKALKLDGNLRICDTTPQQINFFQKEQLTTVIGKQNPTSVNLAGLQNLGEVLRLLGKLNESSIVLEETLTLAKQVSSENVSSIYLSIANIEQSIYQQLQDKYSWVEEPIFKEQIANIIPQKAQKSLEHYQLLENLPNISEKAKLQAQLNHLTLLISWEKWLRDEPEKANLHTQINQQIRTLVNQINENSSAFSQLSPELSIHARLNFANNLSQIADEQLKSVAIRYTKLALQIAQRINSIRWLSYSFGTLGKLETKVEKSQAYFNKALGLAQSIRASDIAYQWQQQLGLIYHKQGKSKLAIENYDAAIANMTQIRDSLLSNNRDLEFSFQEEMEPTYRNYMRLLLRSPHPDLKRVIQINEGLQIARLENFLRCGKLDLVALNQLQNLNSAPTLVHIIDLGDTIEIIVQSSDGLLHHHSVDSKLVRFNVDHLLKTLQSEKFAYTRESVIISYSQAIYESLIAPIKRYLPQSGTLVFTLDKSFQSLPMALLYDGKDYLIKHYSIAETLGSKIRQPKSLLKNQMIALIAGISKPSPSYKDPNAPKGMNDLPQSKQEVEHVQKQTKSSVVLLDEKFTFKRFKEELTENNFPIVHITTHGQFSSDPLKTVLVAYDKVINIKDFDSLIRGKTQNSQDAIELLVLSACETAKGNKQSAMGIAGIAAQAGARSTIATLWRVDANSTALFMQEFYKGLNNGLTKAEAVRLAQLSLLSNPQYQKPYYWAPFLLVGSWL</sequence>
<feature type="domain" description="CHAT" evidence="2">
    <location>
        <begin position="555"/>
        <end position="830"/>
    </location>
</feature>
<dbReference type="InterPro" id="IPR019734">
    <property type="entry name" value="TPR_rpt"/>
</dbReference>
<reference evidence="3" key="2">
    <citation type="journal article" date="2022" name="Microbiol. Resour. Announc.">
        <title>Metagenome Sequencing to Explore Phylogenomics of Terrestrial Cyanobacteria.</title>
        <authorList>
            <person name="Ward R.D."/>
            <person name="Stajich J.E."/>
            <person name="Johansen J.R."/>
            <person name="Huntemann M."/>
            <person name="Clum A."/>
            <person name="Foster B."/>
            <person name="Foster B."/>
            <person name="Roux S."/>
            <person name="Palaniappan K."/>
            <person name="Varghese N."/>
            <person name="Mukherjee S."/>
            <person name="Reddy T.B.K."/>
            <person name="Daum C."/>
            <person name="Copeland A."/>
            <person name="Chen I.A."/>
            <person name="Ivanova N.N."/>
            <person name="Kyrpides N.C."/>
            <person name="Shapiro N."/>
            <person name="Eloe-Fadrosh E.A."/>
            <person name="Pietrasiak N."/>
        </authorList>
    </citation>
    <scope>NUCLEOTIDE SEQUENCE</scope>
    <source>
        <strain evidence="3">JT2-VF2</strain>
    </source>
</reference>
<comment type="caution">
    <text evidence="3">The sequence shown here is derived from an EMBL/GenBank/DDBJ whole genome shotgun (WGS) entry which is preliminary data.</text>
</comment>
<dbReference type="Pfam" id="PF13181">
    <property type="entry name" value="TPR_8"/>
    <property type="match status" value="1"/>
</dbReference>
<evidence type="ECO:0000256" key="1">
    <source>
        <dbReference type="SAM" id="SignalP"/>
    </source>
</evidence>
<reference evidence="3" key="1">
    <citation type="submission" date="2021-05" db="EMBL/GenBank/DDBJ databases">
        <authorList>
            <person name="Pietrasiak N."/>
            <person name="Ward R."/>
            <person name="Stajich J.E."/>
            <person name="Kurbessoian T."/>
        </authorList>
    </citation>
    <scope>NUCLEOTIDE SEQUENCE</scope>
    <source>
        <strain evidence="3">JT2-VF2</strain>
    </source>
</reference>
<feature type="chain" id="PRO_5038088640" evidence="1">
    <location>
        <begin position="30"/>
        <end position="832"/>
    </location>
</feature>
<dbReference type="InterPro" id="IPR024983">
    <property type="entry name" value="CHAT_dom"/>
</dbReference>
<dbReference type="SUPFAM" id="SSF48452">
    <property type="entry name" value="TPR-like"/>
    <property type="match status" value="2"/>
</dbReference>
<accession>A0A951UJN2</accession>
<evidence type="ECO:0000259" key="2">
    <source>
        <dbReference type="Pfam" id="PF12770"/>
    </source>
</evidence>
<dbReference type="AlphaFoldDB" id="A0A951UJN2"/>
<dbReference type="SMART" id="SM00028">
    <property type="entry name" value="TPR"/>
    <property type="match status" value="4"/>
</dbReference>
<organism evidence="3 4">
    <name type="scientific">Mojavia pulchra JT2-VF2</name>
    <dbReference type="NCBI Taxonomy" id="287848"/>
    <lineage>
        <taxon>Bacteria</taxon>
        <taxon>Bacillati</taxon>
        <taxon>Cyanobacteriota</taxon>
        <taxon>Cyanophyceae</taxon>
        <taxon>Nostocales</taxon>
        <taxon>Nostocaceae</taxon>
    </lineage>
</organism>
<dbReference type="Pfam" id="PF12770">
    <property type="entry name" value="CHAT"/>
    <property type="match status" value="1"/>
</dbReference>